<dbReference type="SMART" id="SM00466">
    <property type="entry name" value="SRA"/>
    <property type="match status" value="1"/>
</dbReference>
<feature type="compositionally biased region" description="Basic and acidic residues" evidence="10">
    <location>
        <begin position="439"/>
        <end position="450"/>
    </location>
</feature>
<dbReference type="Pfam" id="PF00856">
    <property type="entry name" value="SET"/>
    <property type="match status" value="1"/>
</dbReference>
<feature type="region of interest" description="Disordered" evidence="10">
    <location>
        <begin position="373"/>
        <end position="454"/>
    </location>
</feature>
<reference evidence="16" key="1">
    <citation type="journal article" date="2019" name="Gigascience">
        <title>De novo genome assembly of the endangered Acer yangbiense, a plant species with extremely small populations endemic to Yunnan Province, China.</title>
        <authorList>
            <person name="Yang J."/>
            <person name="Wariss H.M."/>
            <person name="Tao L."/>
            <person name="Zhang R."/>
            <person name="Yun Q."/>
            <person name="Hollingsworth P."/>
            <person name="Dao Z."/>
            <person name="Luo G."/>
            <person name="Guo H."/>
            <person name="Ma Y."/>
            <person name="Sun W."/>
        </authorList>
    </citation>
    <scope>NUCLEOTIDE SEQUENCE [LARGE SCALE GENOMIC DNA]</scope>
    <source>
        <strain evidence="16">cv. Malutang</strain>
    </source>
</reference>
<dbReference type="OrthoDB" id="5792673at2759"/>
<dbReference type="InterPro" id="IPR007728">
    <property type="entry name" value="Pre-SET_dom"/>
</dbReference>
<keyword evidence="5" id="KW-0949">S-adenosyl-L-methionine</keyword>
<comment type="subcellular location">
    <subcellularLocation>
        <location evidence="1">Chromosome</location>
        <location evidence="1">Centromere</location>
    </subcellularLocation>
    <subcellularLocation>
        <location evidence="9">Nucleus</location>
    </subcellularLocation>
</comment>
<dbReference type="PANTHER" id="PTHR45660:SF46">
    <property type="entry name" value="HISTONE-LYSINE N-METHYLTRANSFERASE, H3 LYSINE-9 SPECIFIC SUVH6"/>
    <property type="match status" value="1"/>
</dbReference>
<dbReference type="GO" id="GO:0042054">
    <property type="term" value="F:histone methyltransferase activity"/>
    <property type="evidence" value="ECO:0007669"/>
    <property type="project" value="InterPro"/>
</dbReference>
<dbReference type="GO" id="GO:0000775">
    <property type="term" value="C:chromosome, centromeric region"/>
    <property type="evidence" value="ECO:0007669"/>
    <property type="project" value="UniProtKB-SubCell"/>
</dbReference>
<feature type="domain" description="Pre-SET" evidence="12">
    <location>
        <begin position="805"/>
        <end position="865"/>
    </location>
</feature>
<feature type="domain" description="Post-SET" evidence="13">
    <location>
        <begin position="1025"/>
        <end position="1041"/>
    </location>
</feature>
<dbReference type="InterPro" id="IPR046341">
    <property type="entry name" value="SET_dom_sf"/>
</dbReference>
<evidence type="ECO:0000256" key="3">
    <source>
        <dbReference type="ARBA" id="ARBA00022603"/>
    </source>
</evidence>
<feature type="region of interest" description="Disordered" evidence="10">
    <location>
        <begin position="483"/>
        <end position="537"/>
    </location>
</feature>
<keyword evidence="2" id="KW-0158">Chromosome</keyword>
<dbReference type="InterPro" id="IPR025794">
    <property type="entry name" value="H3-K9-MeTrfase_plant"/>
</dbReference>
<dbReference type="InterPro" id="IPR003616">
    <property type="entry name" value="Post-SET_dom"/>
</dbReference>
<evidence type="ECO:0000259" key="12">
    <source>
        <dbReference type="PROSITE" id="PS50867"/>
    </source>
</evidence>
<dbReference type="InterPro" id="IPR051357">
    <property type="entry name" value="H3K9_HMTase_SUVAR3-9"/>
</dbReference>
<dbReference type="PROSITE" id="PS50867">
    <property type="entry name" value="PRE_SET"/>
    <property type="match status" value="1"/>
</dbReference>
<name>A0A5C7H3E4_9ROSI</name>
<dbReference type="InterPro" id="IPR036987">
    <property type="entry name" value="SRA-YDG_sf"/>
</dbReference>
<feature type="compositionally biased region" description="Polar residues" evidence="10">
    <location>
        <begin position="508"/>
        <end position="535"/>
    </location>
</feature>
<evidence type="ECO:0000256" key="5">
    <source>
        <dbReference type="ARBA" id="ARBA00022691"/>
    </source>
</evidence>
<dbReference type="EMBL" id="VAHF01000011">
    <property type="protein sequence ID" value="TXG51225.1"/>
    <property type="molecule type" value="Genomic_DNA"/>
</dbReference>
<dbReference type="PROSITE" id="PS50868">
    <property type="entry name" value="POST_SET"/>
    <property type="match status" value="1"/>
</dbReference>
<keyword evidence="7 9" id="KW-0539">Nucleus</keyword>
<dbReference type="Gene3D" id="2.170.270.10">
    <property type="entry name" value="SET domain"/>
    <property type="match status" value="1"/>
</dbReference>
<feature type="domain" description="YDG" evidence="14">
    <location>
        <begin position="592"/>
        <end position="735"/>
    </location>
</feature>
<keyword evidence="16" id="KW-1185">Reference proteome</keyword>
<keyword evidence="8" id="KW-0137">Centromere</keyword>
<keyword evidence="6" id="KW-0156">Chromatin regulator</keyword>
<dbReference type="PROSITE" id="PS51575">
    <property type="entry name" value="SAM_MT43_SUVAR39_2"/>
    <property type="match status" value="1"/>
</dbReference>
<dbReference type="PROSITE" id="PS51015">
    <property type="entry name" value="YDG"/>
    <property type="match status" value="1"/>
</dbReference>
<dbReference type="InterPro" id="IPR001214">
    <property type="entry name" value="SET_dom"/>
</dbReference>
<dbReference type="GO" id="GO:0032259">
    <property type="term" value="P:methylation"/>
    <property type="evidence" value="ECO:0007669"/>
    <property type="project" value="UniProtKB-KW"/>
</dbReference>
<evidence type="ECO:0000259" key="14">
    <source>
        <dbReference type="PROSITE" id="PS51015"/>
    </source>
</evidence>
<proteinExistence type="predicted"/>
<evidence type="ECO:0000259" key="11">
    <source>
        <dbReference type="PROSITE" id="PS50280"/>
    </source>
</evidence>
<dbReference type="SUPFAM" id="SSF88697">
    <property type="entry name" value="PUA domain-like"/>
    <property type="match status" value="1"/>
</dbReference>
<dbReference type="InterPro" id="IPR015947">
    <property type="entry name" value="PUA-like_sf"/>
</dbReference>
<evidence type="ECO:0000313" key="15">
    <source>
        <dbReference type="EMBL" id="TXG51225.1"/>
    </source>
</evidence>
<dbReference type="SMART" id="SM00468">
    <property type="entry name" value="PreSET"/>
    <property type="match status" value="1"/>
</dbReference>
<evidence type="ECO:0000256" key="7">
    <source>
        <dbReference type="ARBA" id="ARBA00023242"/>
    </source>
</evidence>
<organism evidence="15 16">
    <name type="scientific">Acer yangbiense</name>
    <dbReference type="NCBI Taxonomy" id="1000413"/>
    <lineage>
        <taxon>Eukaryota</taxon>
        <taxon>Viridiplantae</taxon>
        <taxon>Streptophyta</taxon>
        <taxon>Embryophyta</taxon>
        <taxon>Tracheophyta</taxon>
        <taxon>Spermatophyta</taxon>
        <taxon>Magnoliopsida</taxon>
        <taxon>eudicotyledons</taxon>
        <taxon>Gunneridae</taxon>
        <taxon>Pentapetalae</taxon>
        <taxon>rosids</taxon>
        <taxon>malvids</taxon>
        <taxon>Sapindales</taxon>
        <taxon>Sapindaceae</taxon>
        <taxon>Hippocastanoideae</taxon>
        <taxon>Acereae</taxon>
        <taxon>Acer</taxon>
    </lineage>
</organism>
<dbReference type="SMART" id="SM00317">
    <property type="entry name" value="SET"/>
    <property type="match status" value="1"/>
</dbReference>
<accession>A0A5C7H3E4</accession>
<evidence type="ECO:0000256" key="1">
    <source>
        <dbReference type="ARBA" id="ARBA00004584"/>
    </source>
</evidence>
<protein>
    <recommendedName>
        <fullName evidence="17">Histone-lysine N-methyltransferase</fullName>
    </recommendedName>
</protein>
<dbReference type="Proteomes" id="UP000323000">
    <property type="component" value="Chromosome 11"/>
</dbReference>
<evidence type="ECO:0000256" key="6">
    <source>
        <dbReference type="ARBA" id="ARBA00022853"/>
    </source>
</evidence>
<dbReference type="PROSITE" id="PS50280">
    <property type="entry name" value="SET"/>
    <property type="match status" value="1"/>
</dbReference>
<dbReference type="InterPro" id="IPR003105">
    <property type="entry name" value="SRA_YDG"/>
</dbReference>
<evidence type="ECO:0000256" key="2">
    <source>
        <dbReference type="ARBA" id="ARBA00022454"/>
    </source>
</evidence>
<dbReference type="AlphaFoldDB" id="A0A5C7H3E4"/>
<evidence type="ECO:0008006" key="17">
    <source>
        <dbReference type="Google" id="ProtNLM"/>
    </source>
</evidence>
<dbReference type="GO" id="GO:0008270">
    <property type="term" value="F:zinc ion binding"/>
    <property type="evidence" value="ECO:0007669"/>
    <property type="project" value="InterPro"/>
</dbReference>
<dbReference type="GO" id="GO:0003690">
    <property type="term" value="F:double-stranded DNA binding"/>
    <property type="evidence" value="ECO:0007669"/>
    <property type="project" value="TreeGrafter"/>
</dbReference>
<evidence type="ECO:0000256" key="10">
    <source>
        <dbReference type="SAM" id="MobiDB-lite"/>
    </source>
</evidence>
<gene>
    <name evidence="15" type="ORF">EZV62_023749</name>
</gene>
<comment type="caution">
    <text evidence="15">The sequence shown here is derived from an EMBL/GenBank/DDBJ whole genome shotgun (WGS) entry which is preliminary data.</text>
</comment>
<sequence length="1041" mass="114810">MGLMDNFLPTESARLVSFSNGNHSEGRSGKLPMETGNCSLKYKRRRVSAVRDFPPGCGWCASRINLSPDDEAVVGTVCPDAEKLVLSSNDVNGPDLTGANPEGTLLPQTDILTALEPILPDAANNLNGVDVGAPMEDMVQQKTSLPPDWPNAVPDVNNLEKGVARNYPPRRRVSAVRDFPPFCGPNASCLSKEVCVKVLSSSKSLSQEVSGIENKSMEETLVTDVKQMAENVYDGEAYKSKWEGDVSGINGGKVQAEFDGHATVEMRKDDDYGTSSKNVIKVLQEGVKENSIKSSCETGEREVIRSGDQDFGILEENPVRDIVIYTGEKQLDKNCSLFSGSDDQFDKKDSEGLESASNLIIVHALMALPNCPWRQGKGAHKPKSAGGSVESNRKKRDLSSLRKSSLKSMYEEESSEGPFLKKKTSLTGKASQGMGQLVIRDKEDYHGRDGEDIDPLMIRDKEDYHGPDGEDIGRLMIRDTLGQDGEGIRSLPIRKKDGQRKNFRMGQRSHSYNVSLPPSQPSSGKGPDSNATGSRSKVRETLRLFQAVCRKLLQEEEAKLKDQSSIRRIDCVAARILKDKGKHVNVGKQIVGSVPGVEVGDEFQYRIELNIIGLHRPTQGGIDYLKQNGKIIATSIVASGGYDDDLDSSDVLTYTGQGGNVMNGGKEPEDQKLERGNLALVNSKHAENPVRVIRGETKASDSARKYVYDGLYLVDRYWQEMGPHQKLVFKFKLVRIPGQPELAWKVVKKCKKSKVREGICVDDISLGKELIPICAVNTIDDEKPPSFTYITRVIYPDWCQPIPPKGCDCAKGCSEWGKCSCVAKNGGEIPYNHNGAIVEAKSLVYECGPSCKCPPSCYNRVTQHGIKFQLEIFKTESRGWGLRSLNSIPSGSFICEYVGELLEDKEAEKKTGNDEYLFDIGNNYNDSSLWNGLSNLMPDAQSSSCGAVEDVGFTIDAAQYGNVGRFINHSCSPNLYAQNVLFDHDDKRIPHIMLFSFENIPPLQELTYHYNYEVDKVYDSDGNIKKKNCYCGSSDCTGRLY</sequence>
<feature type="compositionally biased region" description="Polar residues" evidence="10">
    <location>
        <begin position="425"/>
        <end position="434"/>
    </location>
</feature>
<keyword evidence="3" id="KW-0489">Methyltransferase</keyword>
<evidence type="ECO:0000313" key="16">
    <source>
        <dbReference type="Proteomes" id="UP000323000"/>
    </source>
</evidence>
<evidence type="ECO:0000259" key="13">
    <source>
        <dbReference type="PROSITE" id="PS50868"/>
    </source>
</evidence>
<dbReference type="Pfam" id="PF02182">
    <property type="entry name" value="SAD_SRA"/>
    <property type="match status" value="1"/>
</dbReference>
<keyword evidence="4" id="KW-0808">Transferase</keyword>
<dbReference type="Gene3D" id="2.30.280.10">
    <property type="entry name" value="SRA-YDG"/>
    <property type="match status" value="1"/>
</dbReference>
<evidence type="ECO:0000256" key="9">
    <source>
        <dbReference type="PROSITE-ProRule" id="PRU00358"/>
    </source>
</evidence>
<dbReference type="CDD" id="cd10545">
    <property type="entry name" value="SET_AtSUVH-like"/>
    <property type="match status" value="1"/>
</dbReference>
<dbReference type="SUPFAM" id="SSF82199">
    <property type="entry name" value="SET domain"/>
    <property type="match status" value="1"/>
</dbReference>
<dbReference type="Pfam" id="PF05033">
    <property type="entry name" value="Pre-SET"/>
    <property type="match status" value="1"/>
</dbReference>
<evidence type="ECO:0000256" key="8">
    <source>
        <dbReference type="ARBA" id="ARBA00023328"/>
    </source>
</evidence>
<dbReference type="GO" id="GO:0005634">
    <property type="term" value="C:nucleus"/>
    <property type="evidence" value="ECO:0007669"/>
    <property type="project" value="UniProtKB-SubCell"/>
</dbReference>
<dbReference type="PANTHER" id="PTHR45660">
    <property type="entry name" value="HISTONE-LYSINE N-METHYLTRANSFERASE SETMAR"/>
    <property type="match status" value="1"/>
</dbReference>
<evidence type="ECO:0000256" key="4">
    <source>
        <dbReference type="ARBA" id="ARBA00022679"/>
    </source>
</evidence>
<feature type="domain" description="SET" evidence="11">
    <location>
        <begin position="868"/>
        <end position="1011"/>
    </location>
</feature>